<feature type="region of interest" description="Disordered" evidence="4">
    <location>
        <begin position="377"/>
        <end position="696"/>
    </location>
</feature>
<keyword evidence="2" id="KW-0863">Zinc-finger</keyword>
<dbReference type="InterPro" id="IPR019786">
    <property type="entry name" value="Zinc_finger_PHD-type_CS"/>
</dbReference>
<feature type="compositionally biased region" description="Polar residues" evidence="4">
    <location>
        <begin position="622"/>
        <end position="634"/>
    </location>
</feature>
<evidence type="ECO:0000313" key="7">
    <source>
        <dbReference type="Proteomes" id="UP000620104"/>
    </source>
</evidence>
<feature type="compositionally biased region" description="Basic and acidic residues" evidence="4">
    <location>
        <begin position="163"/>
        <end position="174"/>
    </location>
</feature>
<feature type="compositionally biased region" description="Low complexity" evidence="4">
    <location>
        <begin position="66"/>
        <end position="76"/>
    </location>
</feature>
<dbReference type="EMBL" id="BLZA01000002">
    <property type="protein sequence ID" value="GHJ83720.1"/>
    <property type="molecule type" value="Genomic_DNA"/>
</dbReference>
<feature type="region of interest" description="Disordered" evidence="4">
    <location>
        <begin position="719"/>
        <end position="760"/>
    </location>
</feature>
<organism evidence="6 7">
    <name type="scientific">Naganishia liquefaciens</name>
    <dbReference type="NCBI Taxonomy" id="104408"/>
    <lineage>
        <taxon>Eukaryota</taxon>
        <taxon>Fungi</taxon>
        <taxon>Dikarya</taxon>
        <taxon>Basidiomycota</taxon>
        <taxon>Agaricomycotina</taxon>
        <taxon>Tremellomycetes</taxon>
        <taxon>Filobasidiales</taxon>
        <taxon>Filobasidiaceae</taxon>
        <taxon>Naganishia</taxon>
    </lineage>
</organism>
<keyword evidence="7" id="KW-1185">Reference proteome</keyword>
<dbReference type="SUPFAM" id="SSF57903">
    <property type="entry name" value="FYVE/PHD zinc finger"/>
    <property type="match status" value="1"/>
</dbReference>
<feature type="compositionally biased region" description="Low complexity" evidence="4">
    <location>
        <begin position="409"/>
        <end position="422"/>
    </location>
</feature>
<dbReference type="CDD" id="cd15550">
    <property type="entry name" value="PHD_MLL5"/>
    <property type="match status" value="1"/>
</dbReference>
<evidence type="ECO:0000256" key="4">
    <source>
        <dbReference type="SAM" id="MobiDB-lite"/>
    </source>
</evidence>
<dbReference type="SMART" id="SM00249">
    <property type="entry name" value="PHD"/>
    <property type="match status" value="1"/>
</dbReference>
<name>A0A8H3TMC2_9TREE</name>
<dbReference type="PANTHER" id="PTHR47793">
    <property type="entry name" value="HISTONE DEACETYLASE COMPLEX SUBUNIT CTI6"/>
    <property type="match status" value="1"/>
</dbReference>
<feature type="compositionally biased region" description="Basic and acidic residues" evidence="4">
    <location>
        <begin position="539"/>
        <end position="554"/>
    </location>
</feature>
<feature type="compositionally biased region" description="Basic and acidic residues" evidence="4">
    <location>
        <begin position="246"/>
        <end position="255"/>
    </location>
</feature>
<dbReference type="Proteomes" id="UP000620104">
    <property type="component" value="Unassembled WGS sequence"/>
</dbReference>
<dbReference type="Gene3D" id="3.30.40.10">
    <property type="entry name" value="Zinc/RING finger domain, C3HC4 (zinc finger)"/>
    <property type="match status" value="1"/>
</dbReference>
<feature type="region of interest" description="Disordered" evidence="4">
    <location>
        <begin position="1"/>
        <end position="258"/>
    </location>
</feature>
<dbReference type="PANTHER" id="PTHR47793:SF1">
    <property type="entry name" value="HISTONE DEACETYLASE COMPLEX SUBUNIT CTI6"/>
    <property type="match status" value="1"/>
</dbReference>
<proteinExistence type="predicted"/>
<evidence type="ECO:0000256" key="3">
    <source>
        <dbReference type="ARBA" id="ARBA00022833"/>
    </source>
</evidence>
<dbReference type="Pfam" id="PF20826">
    <property type="entry name" value="PHD_5"/>
    <property type="match status" value="1"/>
</dbReference>
<reference evidence="6" key="1">
    <citation type="submission" date="2020-07" db="EMBL/GenBank/DDBJ databases">
        <title>Draft Genome Sequence of a Deep-Sea Yeast, Naganishia (Cryptococcus) liquefaciens strain N6.</title>
        <authorList>
            <person name="Han Y.W."/>
            <person name="Kajitani R."/>
            <person name="Morimoto H."/>
            <person name="Parhat M."/>
            <person name="Tsubouchi H."/>
            <person name="Bakenova O."/>
            <person name="Ogata M."/>
            <person name="Argunhan B."/>
            <person name="Aoki R."/>
            <person name="Kajiwara S."/>
            <person name="Itoh T."/>
            <person name="Iwasaki H."/>
        </authorList>
    </citation>
    <scope>NUCLEOTIDE SEQUENCE</scope>
    <source>
        <strain evidence="6">N6</strain>
    </source>
</reference>
<gene>
    <name evidence="6" type="ORF">NliqN6_0122</name>
</gene>
<accession>A0A8H3TMC2</accession>
<protein>
    <recommendedName>
        <fullName evidence="5">Zinc finger PHD-type domain-containing protein</fullName>
    </recommendedName>
</protein>
<dbReference type="AlphaFoldDB" id="A0A8H3TMC2"/>
<dbReference type="OrthoDB" id="79252at2759"/>
<dbReference type="InterPro" id="IPR011011">
    <property type="entry name" value="Znf_FYVE_PHD"/>
</dbReference>
<feature type="compositionally biased region" description="Polar residues" evidence="4">
    <location>
        <begin position="478"/>
        <end position="491"/>
    </location>
</feature>
<feature type="compositionally biased region" description="Basic and acidic residues" evidence="4">
    <location>
        <begin position="203"/>
        <end position="222"/>
    </location>
</feature>
<feature type="domain" description="Zinc finger PHD-type" evidence="5">
    <location>
        <begin position="297"/>
        <end position="343"/>
    </location>
</feature>
<feature type="compositionally biased region" description="Pro residues" evidence="4">
    <location>
        <begin position="77"/>
        <end position="86"/>
    </location>
</feature>
<dbReference type="InterPro" id="IPR053051">
    <property type="entry name" value="HDAC_complex_subunit"/>
</dbReference>
<dbReference type="InterPro" id="IPR001965">
    <property type="entry name" value="Znf_PHD"/>
</dbReference>
<feature type="compositionally biased region" description="Low complexity" evidence="4">
    <location>
        <begin position="874"/>
        <end position="893"/>
    </location>
</feature>
<feature type="region of interest" description="Disordered" evidence="4">
    <location>
        <begin position="832"/>
        <end position="963"/>
    </location>
</feature>
<feature type="compositionally biased region" description="Basic and acidic residues" evidence="4">
    <location>
        <begin position="377"/>
        <end position="400"/>
    </location>
</feature>
<feature type="compositionally biased region" description="Acidic residues" evidence="4">
    <location>
        <begin position="110"/>
        <end position="122"/>
    </location>
</feature>
<evidence type="ECO:0000313" key="6">
    <source>
        <dbReference type="EMBL" id="GHJ83720.1"/>
    </source>
</evidence>
<evidence type="ECO:0000256" key="1">
    <source>
        <dbReference type="ARBA" id="ARBA00022723"/>
    </source>
</evidence>
<dbReference type="GO" id="GO:0008270">
    <property type="term" value="F:zinc ion binding"/>
    <property type="evidence" value="ECO:0007669"/>
    <property type="project" value="UniProtKB-KW"/>
</dbReference>
<comment type="caution">
    <text evidence="6">The sequence shown here is derived from an EMBL/GenBank/DDBJ whole genome shotgun (WGS) entry which is preliminary data.</text>
</comment>
<feature type="compositionally biased region" description="Low complexity" evidence="4">
    <location>
        <begin position="739"/>
        <end position="757"/>
    </location>
</feature>
<sequence length="1001" mass="106682">MASKRAASSTPTLSHATPRAIPGSASSDNHFPPSVRDRQRRASGTPTSMPRRDSESTSIRPTRARVGPLPKNGPGNPLFPPLPPKVPKPRRDSQMSQMERMEERKRIEEEREEESAVIEEDKEPQGWEAYSAKQRKQRGFAAEGDAEKQDEEEEKAAEPGAAQKEELKEEDHETMTSGLSENEAGNESAEEGQPDTTVTQESKTVKAEPEETSDFKDPKVQAEDVESQTSSEKRSLRNRSGAAESNEPKDKKKTGTVDVDMDVTMSEMDVVEADPAEDVAPEDQPEGQVDANGDVTRCPCGREADIDAMMIQCDHCNVWQHGACVGIWGDEEAPDEYFCELCKPNLHAPLRRFLRQRQKQGLGFSVPTPEDLKHFFFASDRHKPSQSKRWTDPSVIKDESASPPPPAAPVSKSSASHHAPASRSHKAKAQSPAVDTRRSAGAGHRAHSGLSDKAGHSDFKVPSGSSTRPNGGAGRRFSNASDSDSPTSVHGSKSHKDLPPGKKRSTMNSRDAAYEEAIAASLREAGGEGEVAGTRSRRGATESRDEEHDEDEGKRGKKSGTSTAGTPGVARGQKRSRQEEEDDGEEFLGASARRQGKKKKDESEANKPKHPNQYTYRKPGPSGSSTATPTQASLNAPEKSRALPNSPSKKQGLSAGAGSNATSRRLGAGTRGGTPSSVSGSVAGGGVNGNTSLTWNLPDHLAPFAYTLPPHPPTMLEIITPRPSGNGKQRANADPQDGESSTSAAALAAPATHLEAPTKVRYPTKRMTIGEMRKRVRNLLEFVGRVQGEEDKRAERARLLGLSAQLMRDEGDNKAAEDVVGDVKGVLESEEAMQVDAPDGDAAQKAETVPESNVEDVATPVPVPSAEASGNAQPMAMDVDAEVVAGEETTAEPVKPEEKPVDSALTAPETTTNAVPAEGTEPTKTIVPDDAAASHPTEETSGGSSTVPPPTQDSPAAVLPQPSKSSQLLADLTSDLIRFQMMFEVGGSVFAAPAGANGDDS</sequence>
<feature type="compositionally biased region" description="Polar residues" evidence="4">
    <location>
        <begin position="643"/>
        <end position="663"/>
    </location>
</feature>
<evidence type="ECO:0000259" key="5">
    <source>
        <dbReference type="SMART" id="SM00249"/>
    </source>
</evidence>
<evidence type="ECO:0000256" key="2">
    <source>
        <dbReference type="ARBA" id="ARBA00022771"/>
    </source>
</evidence>
<feature type="compositionally biased region" description="Basic and acidic residues" evidence="4">
    <location>
        <begin position="89"/>
        <end position="109"/>
    </location>
</feature>
<keyword evidence="3" id="KW-0862">Zinc</keyword>
<feature type="compositionally biased region" description="Polar residues" evidence="4">
    <location>
        <begin position="1"/>
        <end position="15"/>
    </location>
</feature>
<dbReference type="InterPro" id="IPR013083">
    <property type="entry name" value="Znf_RING/FYVE/PHD"/>
</dbReference>
<keyword evidence="1" id="KW-0479">Metal-binding</keyword>
<dbReference type="PROSITE" id="PS01359">
    <property type="entry name" value="ZF_PHD_1"/>
    <property type="match status" value="1"/>
</dbReference>